<dbReference type="InterPro" id="IPR001602">
    <property type="entry name" value="UPF0047_YjbQ-like"/>
</dbReference>
<reference evidence="2" key="1">
    <citation type="submission" date="2018-05" db="EMBL/GenBank/DDBJ databases">
        <authorList>
            <person name="Lanie J.A."/>
            <person name="Ng W.-L."/>
            <person name="Kazmierczak K.M."/>
            <person name="Andrzejewski T.M."/>
            <person name="Davidsen T.M."/>
            <person name="Wayne K.J."/>
            <person name="Tettelin H."/>
            <person name="Glass J.I."/>
            <person name="Rusch D."/>
            <person name="Podicherti R."/>
            <person name="Tsui H.-C.T."/>
            <person name="Winkler M.E."/>
        </authorList>
    </citation>
    <scope>NUCLEOTIDE SEQUENCE</scope>
</reference>
<comment type="similarity">
    <text evidence="1">Belongs to the UPF0047 family.</text>
</comment>
<dbReference type="SUPFAM" id="SSF111038">
    <property type="entry name" value="YjbQ-like"/>
    <property type="match status" value="1"/>
</dbReference>
<dbReference type="Gene3D" id="2.60.120.460">
    <property type="entry name" value="YjbQ-like"/>
    <property type="match status" value="1"/>
</dbReference>
<dbReference type="NCBIfam" id="TIGR00149">
    <property type="entry name" value="TIGR00149_YjbQ"/>
    <property type="match status" value="1"/>
</dbReference>
<dbReference type="PANTHER" id="PTHR30615">
    <property type="entry name" value="UNCHARACTERIZED PROTEIN YJBQ-RELATED"/>
    <property type="match status" value="1"/>
</dbReference>
<feature type="non-terminal residue" evidence="2">
    <location>
        <position position="1"/>
    </location>
</feature>
<dbReference type="InterPro" id="IPR035917">
    <property type="entry name" value="YjbQ-like_sf"/>
</dbReference>
<name>A0A383F513_9ZZZZ</name>
<dbReference type="EMBL" id="UINC01231596">
    <property type="protein sequence ID" value="SVE64196.1"/>
    <property type="molecule type" value="Genomic_DNA"/>
</dbReference>
<dbReference type="PANTHER" id="PTHR30615:SF8">
    <property type="entry name" value="UPF0047 PROTEIN C4A8.02C"/>
    <property type="match status" value="1"/>
</dbReference>
<sequence length="170" mass="18780">RTGICILVLGNESFMVNSMAGETNGSWLKSLVNEMLFRKEFRFPTDRREDLIDITGEINAVISESGRDSGVCNIYVPHATFGVVVNENDDPNIIEDVLGTLRKLAPRGSFLHDKIDGNGDAHVKSALVGPSESIPFENGRMLLGTWQSVMLCEFDGPKHERRVIVTLFTG</sequence>
<evidence type="ECO:0000313" key="2">
    <source>
        <dbReference type="EMBL" id="SVE64196.1"/>
    </source>
</evidence>
<organism evidence="2">
    <name type="scientific">marine metagenome</name>
    <dbReference type="NCBI Taxonomy" id="408172"/>
    <lineage>
        <taxon>unclassified sequences</taxon>
        <taxon>metagenomes</taxon>
        <taxon>ecological metagenomes</taxon>
    </lineage>
</organism>
<protein>
    <recommendedName>
        <fullName evidence="3">Secondary thiamine-phosphate synthase enzyme</fullName>
    </recommendedName>
</protein>
<proteinExistence type="inferred from homology"/>
<gene>
    <name evidence="2" type="ORF">METZ01_LOCUS517050</name>
</gene>
<evidence type="ECO:0008006" key="3">
    <source>
        <dbReference type="Google" id="ProtNLM"/>
    </source>
</evidence>
<evidence type="ECO:0000256" key="1">
    <source>
        <dbReference type="ARBA" id="ARBA00005534"/>
    </source>
</evidence>
<accession>A0A383F513</accession>
<dbReference type="Pfam" id="PF01894">
    <property type="entry name" value="YjbQ"/>
    <property type="match status" value="1"/>
</dbReference>
<dbReference type="AlphaFoldDB" id="A0A383F513"/>